<evidence type="ECO:0000313" key="12">
    <source>
        <dbReference type="EMBL" id="VEU83168.1"/>
    </source>
</evidence>
<keyword evidence="2 10" id="KW-0813">Transport</keyword>
<feature type="transmembrane region" description="Helical" evidence="10">
    <location>
        <begin position="44"/>
        <end position="65"/>
    </location>
</feature>
<dbReference type="KEGG" id="ahk:NCTC10172_01225"/>
<feature type="transmembrane region" description="Helical" evidence="10">
    <location>
        <begin position="440"/>
        <end position="463"/>
    </location>
</feature>
<evidence type="ECO:0000256" key="3">
    <source>
        <dbReference type="ARBA" id="ARBA00022475"/>
    </source>
</evidence>
<dbReference type="InterPro" id="IPR050366">
    <property type="entry name" value="BP-dependent_transpt_permease"/>
</dbReference>
<keyword evidence="4 10" id="KW-0812">Transmembrane</keyword>
<sequence>MDKRIDQSKFQFVDINEKIFDAKFEGKPRSFLKDAMVRFAKNKLNLIATTIVAMVIFLSIFVPILTPKDYSSANNANMRYLPPRVPLLEKIGILDGTIKVKSANVDFDNYVLINPAEDDVFENRLFYPKSDQFNNYDKNFIKSGSLVNFHEYGNNKTPEYLGGTNDIILNNRQAHIVMYNTNVSFAENTLVKVTLNSIAENGKLTIYIKPNNLTELLPEGMLETDPESLAYYVKLGEITEATEEAVELLVEDTVSGKLAIVFESPESRDRVSINSISFDFPEGKGQDIEFEGYTLSQWSSITMTGFGGTWIRNNAYTIKAAFTYYKYNDIFANRLATISNVEYEAILEKNPEMRDAIVYNDPADPKKGWKFEGGPFELVEVVSYTTPITGPDGQPYFSYRVLKNGLLASGYTETPFFLFGTDGKGRDLFAEVWLSLRTSLLLGVIVSVINIVIGIVWGSISGYFGGTIDFAMERFVEVLSAFPGLTVLTILYIEFGAGFGLLLIYLTYSGWIGVAGMTRIQFYRYRGREYVLASRTLGASDARLIFKHILPNGLGYIITSVILSVPSMILTEASLSYLGFGLGESSTLNFGLFKLSGLSLGIILYEGQNNMTTPGRFYLVLIPAIIIIIIMIAFNLFGNALRDAMNPSLRGQE</sequence>
<gene>
    <name evidence="12" type="primary">oppC</name>
    <name evidence="12" type="ORF">NCTC10172_01225</name>
</gene>
<dbReference type="InterPro" id="IPR035906">
    <property type="entry name" value="MetI-like_sf"/>
</dbReference>
<reference evidence="12 13" key="1">
    <citation type="submission" date="2019-01" db="EMBL/GenBank/DDBJ databases">
        <authorList>
            <consortium name="Pathogen Informatics"/>
        </authorList>
    </citation>
    <scope>NUCLEOTIDE SEQUENCE [LARGE SCALE GENOMIC DNA]</scope>
    <source>
        <strain evidence="12 13">NCTC10172</strain>
    </source>
</reference>
<dbReference type="PROSITE" id="PS50928">
    <property type="entry name" value="ABC_TM1"/>
    <property type="match status" value="1"/>
</dbReference>
<evidence type="ECO:0000313" key="13">
    <source>
        <dbReference type="Proteomes" id="UP000290909"/>
    </source>
</evidence>
<protein>
    <submittedName>
        <fullName evidence="12">Oligopeptide transport system permease protein oppC</fullName>
    </submittedName>
</protein>
<feature type="transmembrane region" description="Helical" evidence="10">
    <location>
        <begin position="553"/>
        <end position="580"/>
    </location>
</feature>
<dbReference type="CDD" id="cd06261">
    <property type="entry name" value="TM_PBP2"/>
    <property type="match status" value="1"/>
</dbReference>
<dbReference type="InterPro" id="IPR025966">
    <property type="entry name" value="OppC_N"/>
</dbReference>
<dbReference type="Gene3D" id="1.10.3720.10">
    <property type="entry name" value="MetI-like"/>
    <property type="match status" value="1"/>
</dbReference>
<comment type="similarity">
    <text evidence="9">Belongs to the binding-protein-dependent transport system permease family. OppBC subfamily.</text>
</comment>
<dbReference type="Pfam" id="PF00528">
    <property type="entry name" value="BPD_transp_1"/>
    <property type="match status" value="1"/>
</dbReference>
<feature type="transmembrane region" description="Helical" evidence="10">
    <location>
        <begin position="499"/>
        <end position="518"/>
    </location>
</feature>
<feature type="transmembrane region" description="Helical" evidence="10">
    <location>
        <begin position="617"/>
        <end position="637"/>
    </location>
</feature>
<dbReference type="PANTHER" id="PTHR43386:SF24">
    <property type="entry name" value="OLIGOPEPTIDE TRANSPORT SYSTEM PERMEASE PROTEIN AMID"/>
    <property type="match status" value="1"/>
</dbReference>
<keyword evidence="7 10" id="KW-1133">Transmembrane helix</keyword>
<dbReference type="Proteomes" id="UP000290909">
    <property type="component" value="Chromosome"/>
</dbReference>
<dbReference type="GO" id="GO:0005886">
    <property type="term" value="C:plasma membrane"/>
    <property type="evidence" value="ECO:0007669"/>
    <property type="project" value="UniProtKB-SubCell"/>
</dbReference>
<comment type="subcellular location">
    <subcellularLocation>
        <location evidence="1 10">Cell membrane</location>
        <topology evidence="1 10">Multi-pass membrane protein</topology>
    </subcellularLocation>
</comment>
<evidence type="ECO:0000256" key="1">
    <source>
        <dbReference type="ARBA" id="ARBA00004651"/>
    </source>
</evidence>
<dbReference type="GO" id="GO:0015833">
    <property type="term" value="P:peptide transport"/>
    <property type="evidence" value="ECO:0007669"/>
    <property type="project" value="UniProtKB-KW"/>
</dbReference>
<proteinExistence type="inferred from homology"/>
<accession>A0A449BL24</accession>
<dbReference type="SUPFAM" id="SSF161098">
    <property type="entry name" value="MetI-like"/>
    <property type="match status" value="1"/>
</dbReference>
<keyword evidence="8 10" id="KW-0472">Membrane</keyword>
<feature type="transmembrane region" description="Helical" evidence="10">
    <location>
        <begin position="586"/>
        <end position="605"/>
    </location>
</feature>
<name>A0A449BL24_9MOLU</name>
<keyword evidence="3" id="KW-1003">Cell membrane</keyword>
<dbReference type="InterPro" id="IPR000515">
    <property type="entry name" value="MetI-like"/>
</dbReference>
<evidence type="ECO:0000256" key="10">
    <source>
        <dbReference type="RuleBase" id="RU363032"/>
    </source>
</evidence>
<feature type="domain" description="ABC transmembrane type-1" evidence="11">
    <location>
        <begin position="436"/>
        <end position="638"/>
    </location>
</feature>
<evidence type="ECO:0000256" key="8">
    <source>
        <dbReference type="ARBA" id="ARBA00023136"/>
    </source>
</evidence>
<keyword evidence="5" id="KW-0571">Peptide transport</keyword>
<evidence type="ECO:0000256" key="9">
    <source>
        <dbReference type="ARBA" id="ARBA00024202"/>
    </source>
</evidence>
<feature type="transmembrane region" description="Helical" evidence="10">
    <location>
        <begin position="475"/>
        <end position="493"/>
    </location>
</feature>
<dbReference type="PANTHER" id="PTHR43386">
    <property type="entry name" value="OLIGOPEPTIDE TRANSPORT SYSTEM PERMEASE PROTEIN APPC"/>
    <property type="match status" value="1"/>
</dbReference>
<keyword evidence="13" id="KW-1185">Reference proteome</keyword>
<dbReference type="GO" id="GO:0055085">
    <property type="term" value="P:transmembrane transport"/>
    <property type="evidence" value="ECO:0007669"/>
    <property type="project" value="InterPro"/>
</dbReference>
<keyword evidence="6" id="KW-0653">Protein transport</keyword>
<evidence type="ECO:0000256" key="4">
    <source>
        <dbReference type="ARBA" id="ARBA00022692"/>
    </source>
</evidence>
<organism evidence="12 13">
    <name type="scientific">Acholeplasma hippikon</name>
    <dbReference type="NCBI Taxonomy" id="264636"/>
    <lineage>
        <taxon>Bacteria</taxon>
        <taxon>Bacillati</taxon>
        <taxon>Mycoplasmatota</taxon>
        <taxon>Mollicutes</taxon>
        <taxon>Acholeplasmatales</taxon>
        <taxon>Acholeplasmataceae</taxon>
        <taxon>Acholeplasma</taxon>
    </lineage>
</organism>
<dbReference type="EMBL" id="LR215050">
    <property type="protein sequence ID" value="VEU83168.1"/>
    <property type="molecule type" value="Genomic_DNA"/>
</dbReference>
<evidence type="ECO:0000256" key="2">
    <source>
        <dbReference type="ARBA" id="ARBA00022448"/>
    </source>
</evidence>
<dbReference type="Pfam" id="PF12911">
    <property type="entry name" value="OppC_N"/>
    <property type="match status" value="1"/>
</dbReference>
<evidence type="ECO:0000256" key="7">
    <source>
        <dbReference type="ARBA" id="ARBA00022989"/>
    </source>
</evidence>
<dbReference type="RefSeq" id="WP_051659080.1">
    <property type="nucleotide sequence ID" value="NZ_LR215050.1"/>
</dbReference>
<dbReference type="STRING" id="1408416.GCA_000702765_01294"/>
<dbReference type="GO" id="GO:0015031">
    <property type="term" value="P:protein transport"/>
    <property type="evidence" value="ECO:0007669"/>
    <property type="project" value="UniProtKB-KW"/>
</dbReference>
<dbReference type="AlphaFoldDB" id="A0A449BL24"/>
<evidence type="ECO:0000259" key="11">
    <source>
        <dbReference type="PROSITE" id="PS50928"/>
    </source>
</evidence>
<evidence type="ECO:0000256" key="6">
    <source>
        <dbReference type="ARBA" id="ARBA00022927"/>
    </source>
</evidence>
<evidence type="ECO:0000256" key="5">
    <source>
        <dbReference type="ARBA" id="ARBA00022856"/>
    </source>
</evidence>